<organism evidence="5 6">
    <name type="scientific">Ectopseudomonas oleovorans</name>
    <name type="common">Pseudomonas oleovorans</name>
    <dbReference type="NCBI Taxonomy" id="301"/>
    <lineage>
        <taxon>Bacteria</taxon>
        <taxon>Pseudomonadati</taxon>
        <taxon>Pseudomonadota</taxon>
        <taxon>Gammaproteobacteria</taxon>
        <taxon>Pseudomonadales</taxon>
        <taxon>Pseudomonadaceae</taxon>
        <taxon>Ectopseudomonas</taxon>
    </lineage>
</organism>
<feature type="transmembrane region" description="Helical" evidence="4">
    <location>
        <begin position="52"/>
        <end position="77"/>
    </location>
</feature>
<dbReference type="Gene3D" id="1.20.1250.20">
    <property type="entry name" value="MFS general substrate transporter like domains"/>
    <property type="match status" value="1"/>
</dbReference>
<accession>A0A379K5R7</accession>
<feature type="transmembrane region" description="Helical" evidence="4">
    <location>
        <begin position="6"/>
        <end position="22"/>
    </location>
</feature>
<dbReference type="InterPro" id="IPR011701">
    <property type="entry name" value="MFS"/>
</dbReference>
<reference evidence="5 6" key="1">
    <citation type="submission" date="2018-06" db="EMBL/GenBank/DDBJ databases">
        <authorList>
            <consortium name="Pathogen Informatics"/>
            <person name="Doyle S."/>
        </authorList>
    </citation>
    <scope>NUCLEOTIDE SEQUENCE [LARGE SCALE GENOMIC DNA]</scope>
    <source>
        <strain evidence="5 6">NCTC10860</strain>
    </source>
</reference>
<dbReference type="GO" id="GO:0022857">
    <property type="term" value="F:transmembrane transporter activity"/>
    <property type="evidence" value="ECO:0007669"/>
    <property type="project" value="InterPro"/>
</dbReference>
<protein>
    <submittedName>
        <fullName evidence="5">Major Facilitator Superfamily</fullName>
    </submittedName>
</protein>
<feature type="transmembrane region" description="Helical" evidence="4">
    <location>
        <begin position="117"/>
        <end position="134"/>
    </location>
</feature>
<gene>
    <name evidence="5" type="ORF">NCTC10860_02342</name>
</gene>
<proteinExistence type="predicted"/>
<sequence>MFAECSLVMLGVNAVLFFTGLLERADPRRVLACGMVLGIAGLLMLARHGSEMWLYVGVSFTAAGTGLVLPTLAYLAAGTSARRLGIAMGGLAAAAGLGQTLGSAATGWLFGAVMQSTFAWLSIPLAATLALLLIPRHWWPANPVLVSAPPSRTFLTSTETEP</sequence>
<name>A0A379K5R7_ECTOL</name>
<keyword evidence="1 4" id="KW-0812">Transmembrane</keyword>
<evidence type="ECO:0000256" key="1">
    <source>
        <dbReference type="ARBA" id="ARBA00022692"/>
    </source>
</evidence>
<evidence type="ECO:0000256" key="2">
    <source>
        <dbReference type="ARBA" id="ARBA00022989"/>
    </source>
</evidence>
<keyword evidence="2 4" id="KW-1133">Transmembrane helix</keyword>
<evidence type="ECO:0000313" key="5">
    <source>
        <dbReference type="EMBL" id="SUD60023.1"/>
    </source>
</evidence>
<evidence type="ECO:0000256" key="4">
    <source>
        <dbReference type="SAM" id="Phobius"/>
    </source>
</evidence>
<dbReference type="InterPro" id="IPR036259">
    <property type="entry name" value="MFS_trans_sf"/>
</dbReference>
<feature type="transmembrane region" description="Helical" evidence="4">
    <location>
        <begin position="84"/>
        <end position="111"/>
    </location>
</feature>
<evidence type="ECO:0000313" key="6">
    <source>
        <dbReference type="Proteomes" id="UP000254084"/>
    </source>
</evidence>
<dbReference type="EMBL" id="UGUW01000004">
    <property type="protein sequence ID" value="SUD60023.1"/>
    <property type="molecule type" value="Genomic_DNA"/>
</dbReference>
<evidence type="ECO:0000256" key="3">
    <source>
        <dbReference type="ARBA" id="ARBA00023136"/>
    </source>
</evidence>
<feature type="transmembrane region" description="Helical" evidence="4">
    <location>
        <begin position="29"/>
        <end position="46"/>
    </location>
</feature>
<keyword evidence="3 4" id="KW-0472">Membrane</keyword>
<dbReference type="Pfam" id="PF07690">
    <property type="entry name" value="MFS_1"/>
    <property type="match status" value="1"/>
</dbReference>
<dbReference type="Proteomes" id="UP000254084">
    <property type="component" value="Unassembled WGS sequence"/>
</dbReference>
<dbReference type="SUPFAM" id="SSF103473">
    <property type="entry name" value="MFS general substrate transporter"/>
    <property type="match status" value="1"/>
</dbReference>
<dbReference type="AlphaFoldDB" id="A0A379K5R7"/>